<sequence length="372" mass="40695">MKKFVVSVFAFLIVLLGAPVASAANVEVTVSEPTHREIDGAFTDDDLTALLSYGGRLGQLVFNPPRGNRTWFIDAQLIDEVTAMTSDYVILGGEKGVGGTVAKNWLNQLKAITRSDQISALPFGSPPQYWITKLAPDKSKFYLSYGAKRLTALLNRQVNQMSDYPKTTNPKLNSSTIAAFKDAQKALAINATYMTQDEIEKFQGQSAAVLHPDLQDEARTSFALDLRAASYTISEKIRLAPGRFTVTTTKQNLPITLINDFSNPAKVSIKVETLNGKVLVGAVPDQVVGGKSKIQVMIPVEVVTSGKSTLVVNIFSEKNKKLGNQMLYPITLKVISPIATWITTGAAIVLFLSALIQSFRRIKKKRERAIDE</sequence>
<keyword evidence="1" id="KW-0472">Membrane</keyword>
<dbReference type="AlphaFoldDB" id="A0A6J7K2M9"/>
<dbReference type="InterPro" id="IPR046112">
    <property type="entry name" value="DUF6049"/>
</dbReference>
<proteinExistence type="predicted"/>
<gene>
    <name evidence="2" type="ORF">UFOPK2782_00220</name>
    <name evidence="3" type="ORF">UFOPK3828_00280</name>
</gene>
<reference evidence="3" key="1">
    <citation type="submission" date="2020-05" db="EMBL/GenBank/DDBJ databases">
        <authorList>
            <person name="Chiriac C."/>
            <person name="Salcher M."/>
            <person name="Ghai R."/>
            <person name="Kavagutti S V."/>
        </authorList>
    </citation>
    <scope>NUCLEOTIDE SEQUENCE</scope>
</reference>
<accession>A0A6J7K2M9</accession>
<dbReference type="EMBL" id="CAFBNP010000030">
    <property type="protein sequence ID" value="CAB4949229.1"/>
    <property type="molecule type" value="Genomic_DNA"/>
</dbReference>
<dbReference type="Pfam" id="PF19516">
    <property type="entry name" value="DUF6049"/>
    <property type="match status" value="1"/>
</dbReference>
<feature type="transmembrane region" description="Helical" evidence="1">
    <location>
        <begin position="334"/>
        <end position="356"/>
    </location>
</feature>
<keyword evidence="1" id="KW-1133">Transmembrane helix</keyword>
<dbReference type="EMBL" id="CAEZYS010000015">
    <property type="protein sequence ID" value="CAB4729485.1"/>
    <property type="molecule type" value="Genomic_DNA"/>
</dbReference>
<evidence type="ECO:0000313" key="2">
    <source>
        <dbReference type="EMBL" id="CAB4729485.1"/>
    </source>
</evidence>
<organism evidence="3">
    <name type="scientific">freshwater metagenome</name>
    <dbReference type="NCBI Taxonomy" id="449393"/>
    <lineage>
        <taxon>unclassified sequences</taxon>
        <taxon>metagenomes</taxon>
        <taxon>ecological metagenomes</taxon>
    </lineage>
</organism>
<name>A0A6J7K2M9_9ZZZZ</name>
<protein>
    <submittedName>
        <fullName evidence="3">Unannotated protein</fullName>
    </submittedName>
</protein>
<evidence type="ECO:0000256" key="1">
    <source>
        <dbReference type="SAM" id="Phobius"/>
    </source>
</evidence>
<keyword evidence="1" id="KW-0812">Transmembrane</keyword>
<evidence type="ECO:0000313" key="3">
    <source>
        <dbReference type="EMBL" id="CAB4949229.1"/>
    </source>
</evidence>